<keyword evidence="1" id="KW-1133">Transmembrane helix</keyword>
<evidence type="ECO:0000313" key="3">
    <source>
        <dbReference type="Proteomes" id="UP000000749"/>
    </source>
</evidence>
<sequence length="97" mass="10843">MSSVEICSIAFFGSIHLSTLHCYIVFLLLEVDFFGCSRCRTSKGNEFHSYQCKAFHVNLKKGDAIIYSLLVASTMTFDNFPNSAQSEIVAESSNVKF</sequence>
<evidence type="ECO:0000313" key="2">
    <source>
        <dbReference type="EMBL" id="CAR18126.1"/>
    </source>
</evidence>
<dbReference type="KEGG" id="ect:ECIAI39_1996"/>
<evidence type="ECO:0000256" key="1">
    <source>
        <dbReference type="SAM" id="Phobius"/>
    </source>
</evidence>
<dbReference type="HOGENOM" id="CLU_182866_0_0_6"/>
<gene>
    <name evidence="2" type="ordered locus">ECIAI39_1996</name>
</gene>
<dbReference type="Proteomes" id="UP000000749">
    <property type="component" value="Chromosome"/>
</dbReference>
<accession>A0A0H3MH94</accession>
<keyword evidence="1" id="KW-0472">Membrane</keyword>
<organism evidence="2 3">
    <name type="scientific">Escherichia coli O7:K1 (strain IAI39 / ExPEC)</name>
    <dbReference type="NCBI Taxonomy" id="585057"/>
    <lineage>
        <taxon>Bacteria</taxon>
        <taxon>Pseudomonadati</taxon>
        <taxon>Pseudomonadota</taxon>
        <taxon>Gammaproteobacteria</taxon>
        <taxon>Enterobacterales</taxon>
        <taxon>Enterobacteriaceae</taxon>
        <taxon>Escherichia</taxon>
    </lineage>
</organism>
<proteinExistence type="predicted"/>
<keyword evidence="1" id="KW-0812">Transmembrane</keyword>
<reference evidence="3" key="1">
    <citation type="journal article" date="2009" name="PLoS Genet.">
        <title>Organised genome dynamics in the Escherichia coli species results in highly diverse adaptive paths.</title>
        <authorList>
            <person name="Touchon M."/>
            <person name="Hoede C."/>
            <person name="Tenaillon O."/>
            <person name="Barbe V."/>
            <person name="Baeriswyl S."/>
            <person name="Bidet P."/>
            <person name="Bingen E."/>
            <person name="Bonacorsi S."/>
            <person name="Bouchier C."/>
            <person name="Bouvet O."/>
            <person name="Calteau A."/>
            <person name="Chiapello H."/>
            <person name="Clermont O."/>
            <person name="Cruveiller S."/>
            <person name="Danchin A."/>
            <person name="Diard M."/>
            <person name="Dossat C."/>
            <person name="Karoui M.E."/>
            <person name="Frapy E."/>
            <person name="Garry L."/>
            <person name="Ghigo J.M."/>
            <person name="Gilles A.M."/>
            <person name="Johnson J."/>
            <person name="Le Bouguenec C."/>
            <person name="Lescat M."/>
            <person name="Mangenot S."/>
            <person name="Martinez-Jehanne V."/>
            <person name="Matic I."/>
            <person name="Nassif X."/>
            <person name="Oztas S."/>
            <person name="Petit M.A."/>
            <person name="Pichon C."/>
            <person name="Rouy Z."/>
            <person name="Ruf C.S."/>
            <person name="Schneider D."/>
            <person name="Tourret J."/>
            <person name="Vacherie B."/>
            <person name="Vallenet D."/>
            <person name="Medigue C."/>
            <person name="Rocha E.P.C."/>
            <person name="Denamur E."/>
        </authorList>
    </citation>
    <scope>NUCLEOTIDE SEQUENCE [LARGE SCALE GENOMIC DNA]</scope>
    <source>
        <strain evidence="3">IAI39 / ExPEC</strain>
    </source>
</reference>
<feature type="transmembrane region" description="Helical" evidence="1">
    <location>
        <begin position="7"/>
        <end position="29"/>
    </location>
</feature>
<protein>
    <submittedName>
        <fullName evidence="2">Uncharacterized protein</fullName>
    </submittedName>
</protein>
<name>A0A0H3MH94_ECO7I</name>
<dbReference type="AlphaFoldDB" id="A0A0H3MH94"/>
<dbReference type="EMBL" id="CU928164">
    <property type="protein sequence ID" value="CAR18126.1"/>
    <property type="molecule type" value="Genomic_DNA"/>
</dbReference>